<dbReference type="PANTHER" id="PTHR10131:SF138">
    <property type="entry name" value="RE66324P"/>
    <property type="match status" value="1"/>
</dbReference>
<evidence type="ECO:0000259" key="2">
    <source>
        <dbReference type="PROSITE" id="PS50144"/>
    </source>
</evidence>
<feature type="compositionally biased region" description="Basic and acidic residues" evidence="1">
    <location>
        <begin position="1"/>
        <end position="12"/>
    </location>
</feature>
<dbReference type="InterPro" id="IPR008974">
    <property type="entry name" value="TRAF-like"/>
</dbReference>
<dbReference type="Pfam" id="PF21355">
    <property type="entry name" value="TRAF-mep_MATH"/>
    <property type="match status" value="1"/>
</dbReference>
<dbReference type="InterPro" id="IPR049342">
    <property type="entry name" value="TRAF1-6_MATH_dom"/>
</dbReference>
<dbReference type="PANTHER" id="PTHR10131">
    <property type="entry name" value="TNF RECEPTOR ASSOCIATED FACTOR"/>
    <property type="match status" value="1"/>
</dbReference>
<dbReference type="AlphaFoldDB" id="A0A8K0A9K2"/>
<keyword evidence="4" id="KW-1185">Reference proteome</keyword>
<proteinExistence type="predicted"/>
<evidence type="ECO:0000313" key="4">
    <source>
        <dbReference type="Proteomes" id="UP000838412"/>
    </source>
</evidence>
<dbReference type="GO" id="GO:0005164">
    <property type="term" value="F:tumor necrosis factor receptor binding"/>
    <property type="evidence" value="ECO:0007669"/>
    <property type="project" value="TreeGrafter"/>
</dbReference>
<dbReference type="Gene3D" id="2.60.210.10">
    <property type="entry name" value="Apoptosis, Tumor Necrosis Factor Receptor Associated Protein 2, Chain A"/>
    <property type="match status" value="2"/>
</dbReference>
<sequence length="382" mass="43012">MEGSGEARREGDGPPAPNRQDNNLPGGDVLTVEHLQELVFTFTGKLSDVFGSLNRQDNKNKQTKIESLWKELHQLQKKFKDNINQAIATDAYRRETIITLEEQLFRKLPNMLKKMSCYEGSHSRSKEAIKTLQRQERAQEAVNARRDAQMEKNERLIAALQQASFDGTLGWKIQNLSSKRRDGTVVDSPLIFTGQAGYKMGLRMYLNGVGTGKDTHVSLQLLMMRGKFDAILDWDSNFRQKITVEIVAKRAGDNVVKVLPVPSSGFKRPPFDVDMYVASECPLFLPLTDLDDRDRGFVHDDEMTIRVVLCSVLRLLDQNEKVTDAFRPDPTSSSFQRPTSDMNIASGCPLFVPLSQLDSSSHGCVREDTLFVKVVVDTSDLL</sequence>
<reference evidence="3" key="1">
    <citation type="submission" date="2022-01" db="EMBL/GenBank/DDBJ databases">
        <authorList>
            <person name="Braso-Vives M."/>
        </authorList>
    </citation>
    <scope>NUCLEOTIDE SEQUENCE</scope>
</reference>
<organism evidence="3 4">
    <name type="scientific">Branchiostoma lanceolatum</name>
    <name type="common">Common lancelet</name>
    <name type="synonym">Amphioxus lanceolatum</name>
    <dbReference type="NCBI Taxonomy" id="7740"/>
    <lineage>
        <taxon>Eukaryota</taxon>
        <taxon>Metazoa</taxon>
        <taxon>Chordata</taxon>
        <taxon>Cephalochordata</taxon>
        <taxon>Leptocardii</taxon>
        <taxon>Amphioxiformes</taxon>
        <taxon>Branchiostomatidae</taxon>
        <taxon>Branchiostoma</taxon>
    </lineage>
</organism>
<dbReference type="Proteomes" id="UP000838412">
    <property type="component" value="Chromosome 8"/>
</dbReference>
<name>A0A8K0A9K2_BRALA</name>
<protein>
    <submittedName>
        <fullName evidence="3">TRAF1 protein</fullName>
    </submittedName>
</protein>
<evidence type="ECO:0000313" key="3">
    <source>
        <dbReference type="EMBL" id="CAH1271319.1"/>
    </source>
</evidence>
<dbReference type="PROSITE" id="PS50144">
    <property type="entry name" value="MATH"/>
    <property type="match status" value="1"/>
</dbReference>
<dbReference type="SUPFAM" id="SSF49599">
    <property type="entry name" value="TRAF domain-like"/>
    <property type="match status" value="2"/>
</dbReference>
<dbReference type="Pfam" id="PF22486">
    <property type="entry name" value="MATH_2"/>
    <property type="match status" value="1"/>
</dbReference>
<dbReference type="EMBL" id="OV696693">
    <property type="protein sequence ID" value="CAH1271319.1"/>
    <property type="molecule type" value="Genomic_DNA"/>
</dbReference>
<feature type="domain" description="MATH" evidence="2">
    <location>
        <begin position="166"/>
        <end position="309"/>
    </location>
</feature>
<dbReference type="GO" id="GO:0009898">
    <property type="term" value="C:cytoplasmic side of plasma membrane"/>
    <property type="evidence" value="ECO:0007669"/>
    <property type="project" value="TreeGrafter"/>
</dbReference>
<feature type="region of interest" description="Disordered" evidence="1">
    <location>
        <begin position="1"/>
        <end position="27"/>
    </location>
</feature>
<dbReference type="OrthoDB" id="6499288at2759"/>
<dbReference type="GO" id="GO:0043122">
    <property type="term" value="P:regulation of canonical NF-kappaB signal transduction"/>
    <property type="evidence" value="ECO:0007669"/>
    <property type="project" value="TreeGrafter"/>
</dbReference>
<accession>A0A8K0A9K2</accession>
<gene>
    <name evidence="3" type="primary">TRAF1</name>
    <name evidence="3" type="ORF">BLAG_LOCUS23389</name>
</gene>
<evidence type="ECO:0000256" key="1">
    <source>
        <dbReference type="SAM" id="MobiDB-lite"/>
    </source>
</evidence>
<dbReference type="InterPro" id="IPR002083">
    <property type="entry name" value="MATH/TRAF_dom"/>
</dbReference>